<sequence length="320" mass="36153">MSIRLKLPKLSTRRLHSSTVSPLNIEVLDKWIETEKSLLLYDILAPNHLADLYVTLPTRDGTKGEPFPHPSSGVKLGYGHHLVFFHPRNSESVLRSDGTDADFCPPEPFTRRMWAGGSMKWSVPLVIGDDVKSVATVSSVEKKGFDKGTPMVFVNQTIEYTKIGNTVAHILEERSHVYLPPGHNKREVREAVKGIRSASDFSFKYTPSATTLFRFSALTFNGHHIHLDKDYAQQVEGYPERLVHGPLTALMLLETVKFHHRSATFKFFEYRARNPIIVNHPVTIHGKWVDETSVELWTLDEDGVVGMTGCVTLLQPNRQQ</sequence>
<dbReference type="FunCoup" id="A0A0C3CBU7">
    <property type="interactions" value="164"/>
</dbReference>
<reference evidence="1 2" key="1">
    <citation type="submission" date="2014-04" db="EMBL/GenBank/DDBJ databases">
        <authorList>
            <consortium name="DOE Joint Genome Institute"/>
            <person name="Kuo A."/>
            <person name="Tarkka M."/>
            <person name="Buscot F."/>
            <person name="Kohler A."/>
            <person name="Nagy L.G."/>
            <person name="Floudas D."/>
            <person name="Copeland A."/>
            <person name="Barry K.W."/>
            <person name="Cichocki N."/>
            <person name="Veneault-Fourrey C."/>
            <person name="LaButti K."/>
            <person name="Lindquist E.A."/>
            <person name="Lipzen A."/>
            <person name="Lundell T."/>
            <person name="Morin E."/>
            <person name="Murat C."/>
            <person name="Sun H."/>
            <person name="Tunlid A."/>
            <person name="Henrissat B."/>
            <person name="Grigoriev I.V."/>
            <person name="Hibbett D.S."/>
            <person name="Martin F."/>
            <person name="Nordberg H.P."/>
            <person name="Cantor M.N."/>
            <person name="Hua S.X."/>
        </authorList>
    </citation>
    <scope>NUCLEOTIDE SEQUENCE [LARGE SCALE GENOMIC DNA]</scope>
    <source>
        <strain evidence="1 2">F 1598</strain>
    </source>
</reference>
<dbReference type="GO" id="GO:0005739">
    <property type="term" value="C:mitochondrion"/>
    <property type="evidence" value="ECO:0007669"/>
    <property type="project" value="TreeGrafter"/>
</dbReference>
<gene>
    <name evidence="1" type="ORF">PILCRDRAFT_64558</name>
</gene>
<dbReference type="EMBL" id="KN832980">
    <property type="protein sequence ID" value="KIM87132.1"/>
    <property type="molecule type" value="Genomic_DNA"/>
</dbReference>
<reference evidence="2" key="2">
    <citation type="submission" date="2015-01" db="EMBL/GenBank/DDBJ databases">
        <title>Evolutionary Origins and Diversification of the Mycorrhizal Mutualists.</title>
        <authorList>
            <consortium name="DOE Joint Genome Institute"/>
            <consortium name="Mycorrhizal Genomics Consortium"/>
            <person name="Kohler A."/>
            <person name="Kuo A."/>
            <person name="Nagy L.G."/>
            <person name="Floudas D."/>
            <person name="Copeland A."/>
            <person name="Barry K.W."/>
            <person name="Cichocki N."/>
            <person name="Veneault-Fourrey C."/>
            <person name="LaButti K."/>
            <person name="Lindquist E.A."/>
            <person name="Lipzen A."/>
            <person name="Lundell T."/>
            <person name="Morin E."/>
            <person name="Murat C."/>
            <person name="Riley R."/>
            <person name="Ohm R."/>
            <person name="Sun H."/>
            <person name="Tunlid A."/>
            <person name="Henrissat B."/>
            <person name="Grigoriev I.V."/>
            <person name="Hibbett D.S."/>
            <person name="Martin F."/>
        </authorList>
    </citation>
    <scope>NUCLEOTIDE SEQUENCE [LARGE SCALE GENOMIC DNA]</scope>
    <source>
        <strain evidence="2">F 1598</strain>
    </source>
</reference>
<evidence type="ECO:0000313" key="1">
    <source>
        <dbReference type="EMBL" id="KIM87132.1"/>
    </source>
</evidence>
<protein>
    <recommendedName>
        <fullName evidence="3">N-terminal of MaoC-like dehydratase domain-containing protein</fullName>
    </recommendedName>
</protein>
<dbReference type="Gene3D" id="3.10.129.10">
    <property type="entry name" value="Hotdog Thioesterase"/>
    <property type="match status" value="2"/>
</dbReference>
<dbReference type="PANTHER" id="PTHR28152">
    <property type="entry name" value="HYDROXYACYL-THIOESTER DEHYDRATASE TYPE 2, MITOCHONDRIAL"/>
    <property type="match status" value="1"/>
</dbReference>
<dbReference type="InterPro" id="IPR029069">
    <property type="entry name" value="HotDog_dom_sf"/>
</dbReference>
<dbReference type="GO" id="GO:0019171">
    <property type="term" value="F:(3R)-hydroxyacyl-[acyl-carrier-protein] dehydratase activity"/>
    <property type="evidence" value="ECO:0007669"/>
    <property type="project" value="TreeGrafter"/>
</dbReference>
<name>A0A0C3CBU7_PILCF</name>
<evidence type="ECO:0008006" key="3">
    <source>
        <dbReference type="Google" id="ProtNLM"/>
    </source>
</evidence>
<proteinExistence type="predicted"/>
<dbReference type="PANTHER" id="PTHR28152:SF1">
    <property type="entry name" value="HYDROXYACYL-THIOESTER DEHYDRATASE TYPE 2, MITOCHONDRIAL"/>
    <property type="match status" value="1"/>
</dbReference>
<evidence type="ECO:0000313" key="2">
    <source>
        <dbReference type="Proteomes" id="UP000054166"/>
    </source>
</evidence>
<dbReference type="InterPro" id="IPR052741">
    <property type="entry name" value="Mitochondrial_HTD2"/>
</dbReference>
<dbReference type="OrthoDB" id="3257538at2759"/>
<dbReference type="AlphaFoldDB" id="A0A0C3CBU7"/>
<dbReference type="STRING" id="765440.A0A0C3CBU7"/>
<dbReference type="SUPFAM" id="SSF54637">
    <property type="entry name" value="Thioesterase/thiol ester dehydrase-isomerase"/>
    <property type="match status" value="1"/>
</dbReference>
<dbReference type="InParanoid" id="A0A0C3CBU7"/>
<dbReference type="HOGENOM" id="CLU_028690_0_0_1"/>
<dbReference type="Proteomes" id="UP000054166">
    <property type="component" value="Unassembled WGS sequence"/>
</dbReference>
<accession>A0A0C3CBU7</accession>
<keyword evidence="2" id="KW-1185">Reference proteome</keyword>
<organism evidence="1 2">
    <name type="scientific">Piloderma croceum (strain F 1598)</name>
    <dbReference type="NCBI Taxonomy" id="765440"/>
    <lineage>
        <taxon>Eukaryota</taxon>
        <taxon>Fungi</taxon>
        <taxon>Dikarya</taxon>
        <taxon>Basidiomycota</taxon>
        <taxon>Agaricomycotina</taxon>
        <taxon>Agaricomycetes</taxon>
        <taxon>Agaricomycetidae</taxon>
        <taxon>Atheliales</taxon>
        <taxon>Atheliaceae</taxon>
        <taxon>Piloderma</taxon>
    </lineage>
</organism>